<dbReference type="Proteomes" id="UP000617145">
    <property type="component" value="Unassembled WGS sequence"/>
</dbReference>
<proteinExistence type="predicted"/>
<dbReference type="AlphaFoldDB" id="A0A8J2ZJN6"/>
<dbReference type="RefSeq" id="WP_188789954.1">
    <property type="nucleotide sequence ID" value="NZ_BMJV01000003.1"/>
</dbReference>
<dbReference type="InterPro" id="IPR033900">
    <property type="entry name" value="Gram_neg_porin_domain"/>
</dbReference>
<organism evidence="3 4">
    <name type="scientific">Salipiger pallidus</name>
    <dbReference type="NCBI Taxonomy" id="1775170"/>
    <lineage>
        <taxon>Bacteria</taxon>
        <taxon>Pseudomonadati</taxon>
        <taxon>Pseudomonadota</taxon>
        <taxon>Alphaproteobacteria</taxon>
        <taxon>Rhodobacterales</taxon>
        <taxon>Roseobacteraceae</taxon>
        <taxon>Salipiger</taxon>
    </lineage>
</organism>
<reference evidence="3" key="2">
    <citation type="submission" date="2020-09" db="EMBL/GenBank/DDBJ databases">
        <authorList>
            <person name="Sun Q."/>
            <person name="Zhou Y."/>
        </authorList>
    </citation>
    <scope>NUCLEOTIDE SEQUENCE</scope>
    <source>
        <strain evidence="3">CGMCC 1.15762</strain>
    </source>
</reference>
<feature type="signal peptide" evidence="1">
    <location>
        <begin position="1"/>
        <end position="20"/>
    </location>
</feature>
<feature type="domain" description="Porin" evidence="2">
    <location>
        <begin position="7"/>
        <end position="358"/>
    </location>
</feature>
<reference evidence="3" key="1">
    <citation type="journal article" date="2014" name="Int. J. Syst. Evol. Microbiol.">
        <title>Complete genome sequence of Corynebacterium casei LMG S-19264T (=DSM 44701T), isolated from a smear-ripened cheese.</title>
        <authorList>
            <consortium name="US DOE Joint Genome Institute (JGI-PGF)"/>
            <person name="Walter F."/>
            <person name="Albersmeier A."/>
            <person name="Kalinowski J."/>
            <person name="Ruckert C."/>
        </authorList>
    </citation>
    <scope>NUCLEOTIDE SEQUENCE</scope>
    <source>
        <strain evidence="3">CGMCC 1.15762</strain>
    </source>
</reference>
<evidence type="ECO:0000313" key="3">
    <source>
        <dbReference type="EMBL" id="GGG71152.1"/>
    </source>
</evidence>
<sequence>MKKILFATTALVATAGIASAEVALTGMAEIGIWDNGNDDTQFFTDLDVTFTMTGEADNGLTFGATIDLDEATDLPDFENPAVQGGENIFVSYGGATLTMGDTDGALDFIVPEMALAGGSLADDETIHGGFFHADGMSLDAAVNFFDAVDAIDFDLIEGSDASFAALVEALDAIGVDVNDIDSYEEAYEVVEASYAISQAIGLDGLGDGQIARFDYAYSDFVFTASAEQVANGADVAGLGETIWGVGVGYTGSFSGVDLVAGLGYQTLEDYADQTALAVTGSMANGFSAGLTYSVTDLDAVSDDVQHWGVGFGYEMNALAVGINYGEFKYDGEEQSGFGLAGSYDLGGGLSAKMGYGKTNPIVGDDVDTWSLGLGMSF</sequence>
<name>A0A8J2ZJN6_9RHOB</name>
<protein>
    <submittedName>
        <fullName evidence="3">Porin</fullName>
    </submittedName>
</protein>
<comment type="caution">
    <text evidence="3">The sequence shown here is derived from an EMBL/GenBank/DDBJ whole genome shotgun (WGS) entry which is preliminary data.</text>
</comment>
<dbReference type="Pfam" id="PF13609">
    <property type="entry name" value="Porin_4"/>
    <property type="match status" value="1"/>
</dbReference>
<evidence type="ECO:0000313" key="4">
    <source>
        <dbReference type="Proteomes" id="UP000617145"/>
    </source>
</evidence>
<evidence type="ECO:0000259" key="2">
    <source>
        <dbReference type="Pfam" id="PF13609"/>
    </source>
</evidence>
<evidence type="ECO:0000256" key="1">
    <source>
        <dbReference type="SAM" id="SignalP"/>
    </source>
</evidence>
<dbReference type="GO" id="GO:0016020">
    <property type="term" value="C:membrane"/>
    <property type="evidence" value="ECO:0007669"/>
    <property type="project" value="InterPro"/>
</dbReference>
<feature type="chain" id="PRO_5035313026" evidence="1">
    <location>
        <begin position="21"/>
        <end position="377"/>
    </location>
</feature>
<keyword evidence="1" id="KW-0732">Signal</keyword>
<dbReference type="GO" id="GO:0015288">
    <property type="term" value="F:porin activity"/>
    <property type="evidence" value="ECO:0007669"/>
    <property type="project" value="InterPro"/>
</dbReference>
<keyword evidence="4" id="KW-1185">Reference proteome</keyword>
<dbReference type="InterPro" id="IPR023614">
    <property type="entry name" value="Porin_dom_sf"/>
</dbReference>
<gene>
    <name evidence="3" type="ORF">GCM10011415_18690</name>
</gene>
<dbReference type="SUPFAM" id="SSF56935">
    <property type="entry name" value="Porins"/>
    <property type="match status" value="1"/>
</dbReference>
<dbReference type="EMBL" id="BMJV01000003">
    <property type="protein sequence ID" value="GGG71152.1"/>
    <property type="molecule type" value="Genomic_DNA"/>
</dbReference>
<dbReference type="Gene3D" id="2.40.160.10">
    <property type="entry name" value="Porin"/>
    <property type="match status" value="2"/>
</dbReference>
<accession>A0A8J2ZJN6</accession>